<evidence type="ECO:0000256" key="8">
    <source>
        <dbReference type="RuleBase" id="RU366045"/>
    </source>
</evidence>
<gene>
    <name evidence="10" type="ORF">ASPSYDRAFT_26176</name>
</gene>
<reference evidence="11" key="1">
    <citation type="journal article" date="2017" name="Genome Biol.">
        <title>Comparative genomics reveals high biological diversity and specific adaptations in the industrially and medically important fungal genus Aspergillus.</title>
        <authorList>
            <person name="de Vries R.P."/>
            <person name="Riley R."/>
            <person name="Wiebenga A."/>
            <person name="Aguilar-Osorio G."/>
            <person name="Amillis S."/>
            <person name="Uchima C.A."/>
            <person name="Anderluh G."/>
            <person name="Asadollahi M."/>
            <person name="Askin M."/>
            <person name="Barry K."/>
            <person name="Battaglia E."/>
            <person name="Bayram O."/>
            <person name="Benocci T."/>
            <person name="Braus-Stromeyer S.A."/>
            <person name="Caldana C."/>
            <person name="Canovas D."/>
            <person name="Cerqueira G.C."/>
            <person name="Chen F."/>
            <person name="Chen W."/>
            <person name="Choi C."/>
            <person name="Clum A."/>
            <person name="Dos Santos R.A."/>
            <person name="Damasio A.R."/>
            <person name="Diallinas G."/>
            <person name="Emri T."/>
            <person name="Fekete E."/>
            <person name="Flipphi M."/>
            <person name="Freyberg S."/>
            <person name="Gallo A."/>
            <person name="Gournas C."/>
            <person name="Habgood R."/>
            <person name="Hainaut M."/>
            <person name="Harispe M.L."/>
            <person name="Henrissat B."/>
            <person name="Hilden K.S."/>
            <person name="Hope R."/>
            <person name="Hossain A."/>
            <person name="Karabika E."/>
            <person name="Karaffa L."/>
            <person name="Karanyi Z."/>
            <person name="Krasevec N."/>
            <person name="Kuo A."/>
            <person name="Kusch H."/>
            <person name="LaButti K."/>
            <person name="Lagendijk E.L."/>
            <person name="Lapidus A."/>
            <person name="Levasseur A."/>
            <person name="Lindquist E."/>
            <person name="Lipzen A."/>
            <person name="Logrieco A.F."/>
            <person name="MacCabe A."/>
            <person name="Maekelae M.R."/>
            <person name="Malavazi I."/>
            <person name="Melin P."/>
            <person name="Meyer V."/>
            <person name="Mielnichuk N."/>
            <person name="Miskei M."/>
            <person name="Molnar A.P."/>
            <person name="Mule G."/>
            <person name="Ngan C.Y."/>
            <person name="Orejas M."/>
            <person name="Orosz E."/>
            <person name="Ouedraogo J.P."/>
            <person name="Overkamp K.M."/>
            <person name="Park H.-S."/>
            <person name="Perrone G."/>
            <person name="Piumi F."/>
            <person name="Punt P.J."/>
            <person name="Ram A.F."/>
            <person name="Ramon A."/>
            <person name="Rauscher S."/>
            <person name="Record E."/>
            <person name="Riano-Pachon D.M."/>
            <person name="Robert V."/>
            <person name="Roehrig J."/>
            <person name="Ruller R."/>
            <person name="Salamov A."/>
            <person name="Salih N.S."/>
            <person name="Samson R.A."/>
            <person name="Sandor E."/>
            <person name="Sanguinetti M."/>
            <person name="Schuetze T."/>
            <person name="Sepcic K."/>
            <person name="Shelest E."/>
            <person name="Sherlock G."/>
            <person name="Sophianopoulou V."/>
            <person name="Squina F.M."/>
            <person name="Sun H."/>
            <person name="Susca A."/>
            <person name="Todd R.B."/>
            <person name="Tsang A."/>
            <person name="Unkles S.E."/>
            <person name="van de Wiele N."/>
            <person name="van Rossen-Uffink D."/>
            <person name="Oliveira J.V."/>
            <person name="Vesth T.C."/>
            <person name="Visser J."/>
            <person name="Yu J.-H."/>
            <person name="Zhou M."/>
            <person name="Andersen M.R."/>
            <person name="Archer D.B."/>
            <person name="Baker S.E."/>
            <person name="Benoit I."/>
            <person name="Brakhage A.A."/>
            <person name="Braus G.H."/>
            <person name="Fischer R."/>
            <person name="Frisvad J.C."/>
            <person name="Goldman G.H."/>
            <person name="Houbraken J."/>
            <person name="Oakley B."/>
            <person name="Pocsi I."/>
            <person name="Scazzocchio C."/>
            <person name="Seiboth B."/>
            <person name="vanKuyk P.A."/>
            <person name="Wortman J."/>
            <person name="Dyer P.S."/>
            <person name="Grigoriev I.V."/>
        </authorList>
    </citation>
    <scope>NUCLEOTIDE SEQUENCE [LARGE SCALE GENOMIC DNA]</scope>
    <source>
        <strain evidence="11">CBS 593.65</strain>
    </source>
</reference>
<dbReference type="GO" id="GO:0046872">
    <property type="term" value="F:metal ion binding"/>
    <property type="evidence" value="ECO:0007669"/>
    <property type="project" value="UniProtKB-KW"/>
</dbReference>
<dbReference type="InterPro" id="IPR032466">
    <property type="entry name" value="Metal_Hydrolase"/>
</dbReference>
<accession>A0A1L9TXR2</accession>
<keyword evidence="3 8" id="KW-0210">Decarboxylase</keyword>
<comment type="catalytic activity">
    <reaction evidence="6">
        <text>6-methylsalicylate + H(+) = 3-methylphenol + CO2</text>
        <dbReference type="Rhea" id="RHEA:23112"/>
        <dbReference type="ChEBI" id="CHEBI:15378"/>
        <dbReference type="ChEBI" id="CHEBI:16526"/>
        <dbReference type="ChEBI" id="CHEBI:17231"/>
        <dbReference type="ChEBI" id="CHEBI:36658"/>
        <dbReference type="EC" id="4.1.1.52"/>
    </reaction>
    <physiologicalReaction direction="left-to-right" evidence="6">
        <dbReference type="Rhea" id="RHEA:23113"/>
    </physiologicalReaction>
</comment>
<sequence>MPTSSPQVKIDTHHHFVPDFYRKGKTSFLLHPIQLRLHILIKLAVENAGGDPSGFPTPEWTPESDQAAMTTNGIRTSILSITSPGPVIAGSDAAARTLARQANEYAASLRDKNPSQYGFFAAMPNLLDMEGSLAEIKHALDVLNADGVNLFTRYGVKNQYLGHPEYGPIWEELNARHAVVFIHPTHPIDPHRVNHLFAQSTVDYPHETSRAAVDLISTGAKRRFSNCKVVLSHAGGTLPWLISRVAPARRDTESYEEWMEDFRSFYFDLALSSSPLILSALLSAVPHDRVLYGSDSPYAPADKIARFKVDLDDYPLDAGLRDKIYFKNALAILPRLAQEHAKSQS</sequence>
<evidence type="ECO:0000256" key="3">
    <source>
        <dbReference type="ARBA" id="ARBA00022793"/>
    </source>
</evidence>
<dbReference type="GO" id="GO:0005829">
    <property type="term" value="C:cytosol"/>
    <property type="evidence" value="ECO:0007669"/>
    <property type="project" value="TreeGrafter"/>
</dbReference>
<dbReference type="PANTHER" id="PTHR21240:SF29">
    <property type="entry name" value="AMIDOHYDROLASE-RELATED DOMAIN-CONTAINING PROTEIN"/>
    <property type="match status" value="1"/>
</dbReference>
<evidence type="ECO:0000256" key="1">
    <source>
        <dbReference type="ARBA" id="ARBA00005871"/>
    </source>
</evidence>
<evidence type="ECO:0000256" key="5">
    <source>
        <dbReference type="ARBA" id="ARBA00023239"/>
    </source>
</evidence>
<organism evidence="10 11">
    <name type="scientific">Aspergillus sydowii CBS 593.65</name>
    <dbReference type="NCBI Taxonomy" id="1036612"/>
    <lineage>
        <taxon>Eukaryota</taxon>
        <taxon>Fungi</taxon>
        <taxon>Dikarya</taxon>
        <taxon>Ascomycota</taxon>
        <taxon>Pezizomycotina</taxon>
        <taxon>Eurotiomycetes</taxon>
        <taxon>Eurotiomycetidae</taxon>
        <taxon>Eurotiales</taxon>
        <taxon>Aspergillaceae</taxon>
        <taxon>Aspergillus</taxon>
        <taxon>Aspergillus subgen. Nidulantes</taxon>
    </lineage>
</organism>
<dbReference type="InterPro" id="IPR032465">
    <property type="entry name" value="ACMSD"/>
</dbReference>
<name>A0A1L9TXR2_9EURO</name>
<dbReference type="Pfam" id="PF04909">
    <property type="entry name" value="Amidohydro_2"/>
    <property type="match status" value="1"/>
</dbReference>
<dbReference type="EC" id="4.1.1.52" evidence="7"/>
<keyword evidence="4" id="KW-0862">Zinc</keyword>
<dbReference type="GO" id="GO:0047596">
    <property type="term" value="F:6-methylsalicylate decarboxylase activity"/>
    <property type="evidence" value="ECO:0007669"/>
    <property type="project" value="UniProtKB-EC"/>
</dbReference>
<dbReference type="GeneID" id="63760326"/>
<dbReference type="Proteomes" id="UP000184356">
    <property type="component" value="Unassembled WGS sequence"/>
</dbReference>
<evidence type="ECO:0000313" key="10">
    <source>
        <dbReference type="EMBL" id="OJJ64158.1"/>
    </source>
</evidence>
<dbReference type="VEuPathDB" id="FungiDB:ASPSYDRAFT_26176"/>
<keyword evidence="11" id="KW-1185">Reference proteome</keyword>
<keyword evidence="5 8" id="KW-0456">Lyase</keyword>
<dbReference type="STRING" id="1036612.A0A1L9TXR2"/>
<proteinExistence type="inferred from homology"/>
<evidence type="ECO:0000256" key="2">
    <source>
        <dbReference type="ARBA" id="ARBA00022723"/>
    </source>
</evidence>
<dbReference type="Gene3D" id="3.20.20.140">
    <property type="entry name" value="Metal-dependent hydrolases"/>
    <property type="match status" value="1"/>
</dbReference>
<dbReference type="EMBL" id="KV878582">
    <property type="protein sequence ID" value="OJJ64158.1"/>
    <property type="molecule type" value="Genomic_DNA"/>
</dbReference>
<evidence type="ECO:0000259" key="9">
    <source>
        <dbReference type="Pfam" id="PF04909"/>
    </source>
</evidence>
<evidence type="ECO:0000256" key="7">
    <source>
        <dbReference type="ARBA" id="ARBA00038889"/>
    </source>
</evidence>
<protein>
    <recommendedName>
        <fullName evidence="7">6-methylsalicylate decarboxylase</fullName>
        <ecNumber evidence="7">4.1.1.52</ecNumber>
    </recommendedName>
</protein>
<evidence type="ECO:0000313" key="11">
    <source>
        <dbReference type="Proteomes" id="UP000184356"/>
    </source>
</evidence>
<keyword evidence="2" id="KW-0479">Metal-binding</keyword>
<dbReference type="InterPro" id="IPR006680">
    <property type="entry name" value="Amidohydro-rel"/>
</dbReference>
<feature type="domain" description="Amidohydrolase-related" evidence="9">
    <location>
        <begin position="10"/>
        <end position="334"/>
    </location>
</feature>
<dbReference type="GO" id="GO:0019748">
    <property type="term" value="P:secondary metabolic process"/>
    <property type="evidence" value="ECO:0007669"/>
    <property type="project" value="TreeGrafter"/>
</dbReference>
<dbReference type="RefSeq" id="XP_040707964.1">
    <property type="nucleotide sequence ID" value="XM_040844253.1"/>
</dbReference>
<evidence type="ECO:0000256" key="6">
    <source>
        <dbReference type="ARBA" id="ARBA00036832"/>
    </source>
</evidence>
<dbReference type="PANTHER" id="PTHR21240">
    <property type="entry name" value="2-AMINO-3-CARBOXYLMUCONATE-6-SEMIALDEHYDE DECARBOXYLASE"/>
    <property type="match status" value="1"/>
</dbReference>
<dbReference type="GO" id="GO:0016787">
    <property type="term" value="F:hydrolase activity"/>
    <property type="evidence" value="ECO:0007669"/>
    <property type="project" value="InterPro"/>
</dbReference>
<dbReference type="SUPFAM" id="SSF51556">
    <property type="entry name" value="Metallo-dependent hydrolases"/>
    <property type="match status" value="1"/>
</dbReference>
<evidence type="ECO:0000256" key="4">
    <source>
        <dbReference type="ARBA" id="ARBA00022833"/>
    </source>
</evidence>
<dbReference type="AlphaFoldDB" id="A0A1L9TXR2"/>
<comment type="similarity">
    <text evidence="1">Belongs to the metallo-dependent hydrolases superfamily. ACMSD family.</text>
</comment>
<dbReference type="OrthoDB" id="2832284at2759"/>